<evidence type="ECO:0000313" key="7">
    <source>
        <dbReference type="Proteomes" id="UP000704176"/>
    </source>
</evidence>
<dbReference type="InterPro" id="IPR036388">
    <property type="entry name" value="WH-like_DNA-bd_sf"/>
</dbReference>
<sequence length="297" mass="31747">MSDAPIAERLLAIFDDLPPQHQVAARWLLDHPHDVALLSMREQAKRVGVPPATMTRLAQRLGYDGFEELKEMYAASLRGHAEHFAGRTEKLLQRRALDGDAALTSDLLADLSGHLKLLSSATTLSAIARAADIVVERERLFCIGARSSFSSAHLAAYLLSLIGEQTVLADGAGSIGLDALRDIGPNDALLAMTIAPYTRVTVEAVAFARERGASIIAITDSNVSPIARQAKATIIVPTSTPSFLQTVAPALIVIECIAALVAARRGKKAVSAIAAAEDHLERFGSYYTDKTNKGRTS</sequence>
<dbReference type="Proteomes" id="UP000704176">
    <property type="component" value="Unassembled WGS sequence"/>
</dbReference>
<dbReference type="EMBL" id="JAIRBM010000003">
    <property type="protein sequence ID" value="MBZ6075780.1"/>
    <property type="molecule type" value="Genomic_DNA"/>
</dbReference>
<dbReference type="InterPro" id="IPR035472">
    <property type="entry name" value="RpiR-like_SIS"/>
</dbReference>
<comment type="caution">
    <text evidence="6">The sequence shown here is derived from an EMBL/GenBank/DDBJ whole genome shotgun (WGS) entry which is preliminary data.</text>
</comment>
<feature type="domain" description="SIS" evidence="5">
    <location>
        <begin position="130"/>
        <end position="267"/>
    </location>
</feature>
<dbReference type="InterPro" id="IPR000281">
    <property type="entry name" value="HTH_RpiR"/>
</dbReference>
<keyword evidence="3" id="KW-0804">Transcription</keyword>
<dbReference type="InterPro" id="IPR046348">
    <property type="entry name" value="SIS_dom_sf"/>
</dbReference>
<dbReference type="InterPro" id="IPR009057">
    <property type="entry name" value="Homeodomain-like_sf"/>
</dbReference>
<dbReference type="CDD" id="cd05013">
    <property type="entry name" value="SIS_RpiR"/>
    <property type="match status" value="1"/>
</dbReference>
<keyword evidence="7" id="KW-1185">Reference proteome</keyword>
<evidence type="ECO:0000259" key="4">
    <source>
        <dbReference type="PROSITE" id="PS51071"/>
    </source>
</evidence>
<dbReference type="Gene3D" id="3.40.50.10490">
    <property type="entry name" value="Glucose-6-phosphate isomerase like protein, domain 1"/>
    <property type="match status" value="1"/>
</dbReference>
<evidence type="ECO:0000313" key="6">
    <source>
        <dbReference type="EMBL" id="MBZ6075780.1"/>
    </source>
</evidence>
<organism evidence="6 7">
    <name type="scientific">Microvirga puerhi</name>
    <dbReference type="NCBI Taxonomy" id="2876078"/>
    <lineage>
        <taxon>Bacteria</taxon>
        <taxon>Pseudomonadati</taxon>
        <taxon>Pseudomonadota</taxon>
        <taxon>Alphaproteobacteria</taxon>
        <taxon>Hyphomicrobiales</taxon>
        <taxon>Methylobacteriaceae</taxon>
        <taxon>Microvirga</taxon>
    </lineage>
</organism>
<keyword evidence="2" id="KW-0238">DNA-binding</keyword>
<keyword evidence="1" id="KW-0805">Transcription regulation</keyword>
<proteinExistence type="predicted"/>
<dbReference type="PROSITE" id="PS51071">
    <property type="entry name" value="HTH_RPIR"/>
    <property type="match status" value="1"/>
</dbReference>
<dbReference type="SUPFAM" id="SSF53697">
    <property type="entry name" value="SIS domain"/>
    <property type="match status" value="1"/>
</dbReference>
<reference evidence="6 7" key="1">
    <citation type="submission" date="2021-09" db="EMBL/GenBank/DDBJ databases">
        <title>The complete genome sequence of a new microorganism.</title>
        <authorList>
            <person name="Zi Z."/>
        </authorList>
    </citation>
    <scope>NUCLEOTIDE SEQUENCE [LARGE SCALE GENOMIC DNA]</scope>
    <source>
        <strain evidence="6 7">WGZ8</strain>
    </source>
</reference>
<dbReference type="PANTHER" id="PTHR30514">
    <property type="entry name" value="GLUCOKINASE"/>
    <property type="match status" value="1"/>
</dbReference>
<feature type="domain" description="HTH rpiR-type" evidence="4">
    <location>
        <begin position="4"/>
        <end position="80"/>
    </location>
</feature>
<evidence type="ECO:0000256" key="3">
    <source>
        <dbReference type="ARBA" id="ARBA00023163"/>
    </source>
</evidence>
<accession>A0ABS7VL29</accession>
<evidence type="ECO:0000256" key="1">
    <source>
        <dbReference type="ARBA" id="ARBA00023015"/>
    </source>
</evidence>
<evidence type="ECO:0000256" key="2">
    <source>
        <dbReference type="ARBA" id="ARBA00023125"/>
    </source>
</evidence>
<name>A0ABS7VL29_9HYPH</name>
<dbReference type="RefSeq" id="WP_224311960.1">
    <property type="nucleotide sequence ID" value="NZ_JAIRBM010000003.1"/>
</dbReference>
<dbReference type="PROSITE" id="PS51464">
    <property type="entry name" value="SIS"/>
    <property type="match status" value="1"/>
</dbReference>
<dbReference type="PANTHER" id="PTHR30514:SF18">
    <property type="entry name" value="RPIR-FAMILY TRANSCRIPTIONAL REGULATOR"/>
    <property type="match status" value="1"/>
</dbReference>
<dbReference type="Pfam" id="PF01418">
    <property type="entry name" value="HTH_6"/>
    <property type="match status" value="1"/>
</dbReference>
<evidence type="ECO:0000259" key="5">
    <source>
        <dbReference type="PROSITE" id="PS51464"/>
    </source>
</evidence>
<protein>
    <submittedName>
        <fullName evidence="6">MurR/RpiR family transcriptional regulator</fullName>
    </submittedName>
</protein>
<gene>
    <name evidence="6" type="ORF">K9B37_05695</name>
</gene>
<dbReference type="Gene3D" id="1.10.10.10">
    <property type="entry name" value="Winged helix-like DNA-binding domain superfamily/Winged helix DNA-binding domain"/>
    <property type="match status" value="1"/>
</dbReference>
<dbReference type="Pfam" id="PF01380">
    <property type="entry name" value="SIS"/>
    <property type="match status" value="1"/>
</dbReference>
<dbReference type="SUPFAM" id="SSF46689">
    <property type="entry name" value="Homeodomain-like"/>
    <property type="match status" value="1"/>
</dbReference>
<dbReference type="InterPro" id="IPR001347">
    <property type="entry name" value="SIS_dom"/>
</dbReference>
<dbReference type="InterPro" id="IPR047640">
    <property type="entry name" value="RpiR-like"/>
</dbReference>